<name>A0A816AG88_ADIRI</name>
<evidence type="ECO:0000313" key="3">
    <source>
        <dbReference type="EMBL" id="CAF1596465.1"/>
    </source>
</evidence>
<gene>
    <name evidence="3" type="ORF">XAT740_LOCUS47167</name>
</gene>
<feature type="region of interest" description="Disordered" evidence="1">
    <location>
        <begin position="113"/>
        <end position="145"/>
    </location>
</feature>
<feature type="compositionally biased region" description="Polar residues" evidence="1">
    <location>
        <begin position="125"/>
        <end position="145"/>
    </location>
</feature>
<dbReference type="Proteomes" id="UP000663828">
    <property type="component" value="Unassembled WGS sequence"/>
</dbReference>
<feature type="compositionally biased region" description="Low complexity" evidence="1">
    <location>
        <begin position="160"/>
        <end position="176"/>
    </location>
</feature>
<feature type="compositionally biased region" description="Basic and acidic residues" evidence="1">
    <location>
        <begin position="182"/>
        <end position="192"/>
    </location>
</feature>
<feature type="region of interest" description="Disordered" evidence="1">
    <location>
        <begin position="159"/>
        <end position="198"/>
    </location>
</feature>
<keyword evidence="2" id="KW-0812">Transmembrane</keyword>
<keyword evidence="4" id="KW-1185">Reference proteome</keyword>
<reference evidence="3" key="1">
    <citation type="submission" date="2021-02" db="EMBL/GenBank/DDBJ databases">
        <authorList>
            <person name="Nowell W R."/>
        </authorList>
    </citation>
    <scope>NUCLEOTIDE SEQUENCE</scope>
</reference>
<feature type="region of interest" description="Disordered" evidence="1">
    <location>
        <begin position="242"/>
        <end position="280"/>
    </location>
</feature>
<dbReference type="Gene3D" id="2.60.120.260">
    <property type="entry name" value="Galactose-binding domain-like"/>
    <property type="match status" value="1"/>
</dbReference>
<keyword evidence="2" id="KW-1133">Transmembrane helix</keyword>
<comment type="caution">
    <text evidence="3">The sequence shown here is derived from an EMBL/GenBank/DDBJ whole genome shotgun (WGS) entry which is preliminary data.</text>
</comment>
<proteinExistence type="predicted"/>
<keyword evidence="2" id="KW-0472">Membrane</keyword>
<dbReference type="EMBL" id="CAJNOR010006487">
    <property type="protein sequence ID" value="CAF1596465.1"/>
    <property type="molecule type" value="Genomic_DNA"/>
</dbReference>
<evidence type="ECO:0000256" key="2">
    <source>
        <dbReference type="SAM" id="Phobius"/>
    </source>
</evidence>
<dbReference type="AlphaFoldDB" id="A0A816AG88"/>
<organism evidence="3 4">
    <name type="scientific">Adineta ricciae</name>
    <name type="common">Rotifer</name>
    <dbReference type="NCBI Taxonomy" id="249248"/>
    <lineage>
        <taxon>Eukaryota</taxon>
        <taxon>Metazoa</taxon>
        <taxon>Spiralia</taxon>
        <taxon>Gnathifera</taxon>
        <taxon>Rotifera</taxon>
        <taxon>Eurotatoria</taxon>
        <taxon>Bdelloidea</taxon>
        <taxon>Adinetida</taxon>
        <taxon>Adinetidae</taxon>
        <taxon>Adineta</taxon>
    </lineage>
</organism>
<sequence length="442" mass="47184">MENVKITKVKRISPACTTPLSIKSANHGDEPSVIFDTCSQNNSDRLLTSKTPEQRSSPFTRDFSAVHVKRIANAPNCYAESSKTDNESNKYRFNDVNVQRVSTAMWNNSEFNAGTKSCDSESSKSDIFSQSLSPTGLSDTISISTPPLTNNLSTADLLRNNNGSAKKQSKSSADDNCSLPGKSEHGTVERFHREKRRKKRNTSRSICRLFMCLLCLALLAGAIAAALALTLFHKPTTLTSSTTTATTTTVTSTSSTSTTSTESTTSSTSATTTTTSDTTTTTTIPCNFTNVGPLQAFDTSAPTTWTSYSATFIATSNFTSIRFSSATAQANKDWYVDNVSVIENGGAGTNLLLNGDFESGPSVGWMMYSCSSTCSASIVSSTNCEGGYGSCYHNLCTPSANIQFLEQYFTTTVGVTYNVTFSVLKGGSGLGSGTAMYVNVIS</sequence>
<protein>
    <submittedName>
        <fullName evidence="3">Uncharacterized protein</fullName>
    </submittedName>
</protein>
<evidence type="ECO:0000313" key="4">
    <source>
        <dbReference type="Proteomes" id="UP000663828"/>
    </source>
</evidence>
<evidence type="ECO:0000256" key="1">
    <source>
        <dbReference type="SAM" id="MobiDB-lite"/>
    </source>
</evidence>
<accession>A0A816AG88</accession>
<feature type="transmembrane region" description="Helical" evidence="2">
    <location>
        <begin position="206"/>
        <end position="232"/>
    </location>
</feature>